<protein>
    <submittedName>
        <fullName evidence="2">Uncharacterized protein</fullName>
    </submittedName>
</protein>
<sequence>MTSRTSSTSVPLPANHRVSEVYADWVRALEPGAESAARAVLGEAGRKRGRALEKPGRFVDDMERLARELPAAHLPWFWDTVGHWLLETHRRSAARAYGQARAAEREHRLYVDPDWRRANVLLFARFGALPATELSGYRGWLAGMLEPGDAHREFVRLLAVWSASPGELPADLARRVRDSARAAGLGAEEEARVLGELLAAARGKAVPDRLLDAAAGPLAAHPPTDEQATGLLDLFPESKNDAAAWLRLLIRCGAADAAAVGRIAPEGGLGDWLRRYAARYSHRPVVGGGVTRQPMPPELLDLVSRFAPLLRADGTPVRLHEDRYRWQHLDADLLDQCLAEGLSVEDPGAAIPLEFWGEHSRRDLKALAADPVFGPRLEGIVHAGPRTSSGGSTGPRTGTAISRLPHNPGVAAEVHTRIEKLLDALRGGGLAAADEAVDELRDLLDRPTATALDGIEEALDVLDLTGPLARSLRAGLPEELGWPALEQALAEFRPDETVHVTCTWPVLTVYGEARAIAVDHAGRRGDHTLELPDASRSHTVHWVGSQFLVAWVEAEDESRPRNAYWSDRPGEIFEPEETFGLAPYGGSIQGGLGYHFETADGSGRFDGERVLRAGGREGIGHRDYQMYDGQALWSSEVFGERRNGWDRFDPDTGAPTDDRTLPAFHRPADTPPGTEPFVDHRILAALPPGAPPSPLGQDGRLTGCRVNYRTPYDGPSPREFVLESIDGRTASYRSRNWGRRPWGILALPLGGEDAVVVGEITVRGHAAEDNSLLWQVRGFPGSRHRSPVRATLGEQAGPMPPPAYWHFLTPRDEASSKALRAVTDADLRPLLHPGSGNDAPRALPGVTDPRIRAGVERAARLAADVLRRRRELSHRVGVMRSGPVVDLPDPAPDTRLAPALRDLLPQLRAYEAHVPQPQPALLTAVAADGRYLRGEIEDEVRVLALPATPPEWAVLTGRIDAVAWRAATAATPDQERQALTALLDVWSRQPFAEADSAWRTGRAPEPRIAELRAGGALIASGRVRSGLAPFLHRAADPAPADAEECETHTITGDDTTRLPRLLALLAERGPLPVPEEAVDLFRWRTGVPRPIAALVLDGFPGRDNYDEHRKMLRTKPYKADQNTTQAYGEFERRLGPVGRRAVLAAALPSDPAELWAPGGMTAAADRMAAAWTGLLGAGPYIDDGSHAAALAADRGLPEAWATALLTGRVPESLDDADGVRAAASAVTWALTERPVGDPATAGARALIDRLTDAPADLLAALRRLADRSVVTPVPPGQYETNPLFSVPALVEEAAAALGVGRDAAALHLQLHALDRPADRTIRRWNAWTLEHHRAVRKELNSAKAPRPVPPAPMDDAAAVVIPFPVHERFARARAEQEQASRGSSV</sequence>
<name>A0ABW7QGI2_9ACTN</name>
<evidence type="ECO:0000313" key="2">
    <source>
        <dbReference type="EMBL" id="MFH8543530.1"/>
    </source>
</evidence>
<feature type="compositionally biased region" description="Basic and acidic residues" evidence="1">
    <location>
        <begin position="646"/>
        <end position="660"/>
    </location>
</feature>
<feature type="region of interest" description="Disordered" evidence="1">
    <location>
        <begin position="646"/>
        <end position="672"/>
    </location>
</feature>
<gene>
    <name evidence="2" type="ORF">ACH4F9_00805</name>
</gene>
<accession>A0ABW7QGI2</accession>
<dbReference type="RefSeq" id="WP_397706793.1">
    <property type="nucleotide sequence ID" value="NZ_JBIRGN010000001.1"/>
</dbReference>
<keyword evidence="3" id="KW-1185">Reference proteome</keyword>
<organism evidence="2 3">
    <name type="scientific">Streptomyces longisporoflavus</name>
    <dbReference type="NCBI Taxonomy" id="28044"/>
    <lineage>
        <taxon>Bacteria</taxon>
        <taxon>Bacillati</taxon>
        <taxon>Actinomycetota</taxon>
        <taxon>Actinomycetes</taxon>
        <taxon>Kitasatosporales</taxon>
        <taxon>Streptomycetaceae</taxon>
        <taxon>Streptomyces</taxon>
    </lineage>
</organism>
<reference evidence="2 3" key="1">
    <citation type="submission" date="2024-10" db="EMBL/GenBank/DDBJ databases">
        <title>The Natural Products Discovery Center: Release of the First 8490 Sequenced Strains for Exploring Actinobacteria Biosynthetic Diversity.</title>
        <authorList>
            <person name="Kalkreuter E."/>
            <person name="Kautsar S.A."/>
            <person name="Yang D."/>
            <person name="Bader C.D."/>
            <person name="Teijaro C.N."/>
            <person name="Fluegel L."/>
            <person name="Davis C.M."/>
            <person name="Simpson J.R."/>
            <person name="Lauterbach L."/>
            <person name="Steele A.D."/>
            <person name="Gui C."/>
            <person name="Meng S."/>
            <person name="Li G."/>
            <person name="Viehrig K."/>
            <person name="Ye F."/>
            <person name="Su P."/>
            <person name="Kiefer A.F."/>
            <person name="Nichols A."/>
            <person name="Cepeda A.J."/>
            <person name="Yan W."/>
            <person name="Fan B."/>
            <person name="Jiang Y."/>
            <person name="Adhikari A."/>
            <person name="Zheng C.-J."/>
            <person name="Schuster L."/>
            <person name="Cowan T.M."/>
            <person name="Smanski M.J."/>
            <person name="Chevrette M.G."/>
            <person name="De Carvalho L.P.S."/>
            <person name="Shen B."/>
        </authorList>
    </citation>
    <scope>NUCLEOTIDE SEQUENCE [LARGE SCALE GENOMIC DNA]</scope>
    <source>
        <strain evidence="2 3">NPDC017990</strain>
    </source>
</reference>
<evidence type="ECO:0000256" key="1">
    <source>
        <dbReference type="SAM" id="MobiDB-lite"/>
    </source>
</evidence>
<dbReference type="EMBL" id="JBIRGQ010000001">
    <property type="protein sequence ID" value="MFH8543530.1"/>
    <property type="molecule type" value="Genomic_DNA"/>
</dbReference>
<evidence type="ECO:0000313" key="3">
    <source>
        <dbReference type="Proteomes" id="UP001610818"/>
    </source>
</evidence>
<comment type="caution">
    <text evidence="2">The sequence shown here is derived from an EMBL/GenBank/DDBJ whole genome shotgun (WGS) entry which is preliminary data.</text>
</comment>
<proteinExistence type="predicted"/>
<dbReference type="Proteomes" id="UP001610818">
    <property type="component" value="Unassembled WGS sequence"/>
</dbReference>